<feature type="transmembrane region" description="Helical" evidence="2">
    <location>
        <begin position="262"/>
        <end position="282"/>
    </location>
</feature>
<feature type="transmembrane region" description="Helical" evidence="2">
    <location>
        <begin position="226"/>
        <end position="250"/>
    </location>
</feature>
<dbReference type="SUPFAM" id="SSF48695">
    <property type="entry name" value="Multiheme cytochromes"/>
    <property type="match status" value="2"/>
</dbReference>
<comment type="caution">
    <text evidence="4">The sequence shown here is derived from an EMBL/GenBank/DDBJ whole genome shotgun (WGS) entry which is preliminary data.</text>
</comment>
<feature type="transmembrane region" description="Helical" evidence="2">
    <location>
        <begin position="96"/>
        <end position="117"/>
    </location>
</feature>
<dbReference type="Pfam" id="PF00033">
    <property type="entry name" value="Cytochrome_B"/>
    <property type="match status" value="1"/>
</dbReference>
<dbReference type="PANTHER" id="PTHR35038">
    <property type="entry name" value="DISSIMILATORY SULFITE REDUCTASE SIRA"/>
    <property type="match status" value="1"/>
</dbReference>
<dbReference type="InterPro" id="IPR036280">
    <property type="entry name" value="Multihaem_cyt_sf"/>
</dbReference>
<evidence type="ECO:0000313" key="4">
    <source>
        <dbReference type="EMBL" id="HFI91202.1"/>
    </source>
</evidence>
<accession>A0A7V3E7C7</accession>
<feature type="transmembrane region" description="Helical" evidence="2">
    <location>
        <begin position="20"/>
        <end position="37"/>
    </location>
</feature>
<dbReference type="AlphaFoldDB" id="A0A7V3E7C7"/>
<evidence type="ECO:0000259" key="3">
    <source>
        <dbReference type="PROSITE" id="PS51002"/>
    </source>
</evidence>
<name>A0A7V3E7C7_9BACT</name>
<evidence type="ECO:0000256" key="1">
    <source>
        <dbReference type="ARBA" id="ARBA00022729"/>
    </source>
</evidence>
<dbReference type="InterPro" id="IPR027387">
    <property type="entry name" value="Cytb/b6-like_sf"/>
</dbReference>
<proteinExistence type="predicted"/>
<dbReference type="InterPro" id="IPR051829">
    <property type="entry name" value="Multiheme_Cytochr_ET"/>
</dbReference>
<dbReference type="InterPro" id="IPR005797">
    <property type="entry name" value="Cyt_b/b6_N"/>
</dbReference>
<feature type="transmembrane region" description="Helical" evidence="2">
    <location>
        <begin position="187"/>
        <end position="206"/>
    </location>
</feature>
<dbReference type="GO" id="GO:0022904">
    <property type="term" value="P:respiratory electron transport chain"/>
    <property type="evidence" value="ECO:0007669"/>
    <property type="project" value="InterPro"/>
</dbReference>
<dbReference type="Gene3D" id="1.20.810.10">
    <property type="entry name" value="Cytochrome Bc1 Complex, Chain C"/>
    <property type="match status" value="1"/>
</dbReference>
<feature type="domain" description="Cytochrome b/b6 N-terminal region profile" evidence="3">
    <location>
        <begin position="1"/>
        <end position="214"/>
    </location>
</feature>
<reference evidence="4" key="1">
    <citation type="journal article" date="2020" name="mSystems">
        <title>Genome- and Community-Level Interaction Insights into Carbon Utilization and Element Cycling Functions of Hydrothermarchaeota in Hydrothermal Sediment.</title>
        <authorList>
            <person name="Zhou Z."/>
            <person name="Liu Y."/>
            <person name="Xu W."/>
            <person name="Pan J."/>
            <person name="Luo Z.H."/>
            <person name="Li M."/>
        </authorList>
    </citation>
    <scope>NUCLEOTIDE SEQUENCE [LARGE SCALE GENOMIC DNA]</scope>
    <source>
        <strain evidence="4">SpSt-479</strain>
    </source>
</reference>
<feature type="transmembrane region" description="Helical" evidence="2">
    <location>
        <begin position="157"/>
        <end position="175"/>
    </location>
</feature>
<organism evidence="4">
    <name type="scientific">Ignavibacterium album</name>
    <dbReference type="NCBI Taxonomy" id="591197"/>
    <lineage>
        <taxon>Bacteria</taxon>
        <taxon>Pseudomonadati</taxon>
        <taxon>Ignavibacteriota</taxon>
        <taxon>Ignavibacteria</taxon>
        <taxon>Ignavibacteriales</taxon>
        <taxon>Ignavibacteriaceae</taxon>
        <taxon>Ignavibacterium</taxon>
    </lineage>
</organism>
<dbReference type="GO" id="GO:0016491">
    <property type="term" value="F:oxidoreductase activity"/>
    <property type="evidence" value="ECO:0007669"/>
    <property type="project" value="InterPro"/>
</dbReference>
<dbReference type="GO" id="GO:0009055">
    <property type="term" value="F:electron transfer activity"/>
    <property type="evidence" value="ECO:0007669"/>
    <property type="project" value="InterPro"/>
</dbReference>
<dbReference type="GO" id="GO:0016020">
    <property type="term" value="C:membrane"/>
    <property type="evidence" value="ECO:0007669"/>
    <property type="project" value="InterPro"/>
</dbReference>
<keyword evidence="2" id="KW-0472">Membrane</keyword>
<gene>
    <name evidence="4" type="ORF">ENS31_06665</name>
</gene>
<dbReference type="InterPro" id="IPR016174">
    <property type="entry name" value="Di-haem_cyt_TM"/>
</dbReference>
<dbReference type="SUPFAM" id="SSF81342">
    <property type="entry name" value="Transmembrane di-heme cytochromes"/>
    <property type="match status" value="1"/>
</dbReference>
<dbReference type="PANTHER" id="PTHR35038:SF8">
    <property type="entry name" value="C-TYPE POLYHEME CYTOCHROME OMCC"/>
    <property type="match status" value="1"/>
</dbReference>
<protein>
    <submittedName>
        <fullName evidence="4">DUF4405 domain-containing protein</fullName>
    </submittedName>
</protein>
<dbReference type="EMBL" id="DSUJ01000008">
    <property type="protein sequence ID" value="HFI91202.1"/>
    <property type="molecule type" value="Genomic_DNA"/>
</dbReference>
<keyword evidence="2" id="KW-0812">Transmembrane</keyword>
<keyword evidence="2" id="KW-1133">Transmembrane helix</keyword>
<evidence type="ECO:0000256" key="2">
    <source>
        <dbReference type="SAM" id="Phobius"/>
    </source>
</evidence>
<dbReference type="PROSITE" id="PS51002">
    <property type="entry name" value="CYTB_NTER"/>
    <property type="match status" value="1"/>
</dbReference>
<sequence>MLKNKITSFVNFWNLPFGNVATASFIVAAVSGILLALPYDIKNPYESISAFLLINPAAVFFRNVHYWSAQIFLVFTVLHIIDHLRRKTEYKVRDGIWFRLTISILITFFVMLSGFILKGDADAQQAYNIFNSLIKEIPLIGNSIAFTLLGREGDYQIIYVNHIATATIILTIIIIEHSKIIWPKISVFVYTLISSAVLGYIFAPMIHDGLHQVVKGPWYFVGLQEILHWISYSQLVLLFTFILLVTFYLLKKFPDRIGLIIKKTFVVFGLFYLILTIIGYYFRGENWEFVLPWNNTYKFVSDFQPLASISDLEINDLNDKRFRTVLGRKEGCIVCHQMNGFESSHNPEAIGCYSCHRGNAFTLNKSAAHSGMILIPGNLDDAHLTCGTAQCHSDIVPRVNNSIMSTLSGIVSVNRFVFDESDSPTMLNHIRDIKHSNADSHLRNLCASCHLGNVKTELGPVNELSRGGGCNACHLNYSNAAYEQLNDYLKSKVKIQKSNENKINFPKIHPNLNLSITNDHCFGCHSRSGRISTNYEGWFESLKSWEEVKGNKEYRLLMDGRVSQKTDEDIHHKSGMECVDCHIAQEVMGDGNLYKHKEEQAKIKCTDCHSQKVNSISYNELDYESKKIIDLRKSFRSNTQFLSTSEGKIAFTNSYVDKSGNRYLTTKNRKDSLQLKPPAFICTEGKAHQRLSCNTCHTQWVSYCVGCHTEYNPNEDGFDLLDNKDIKGSWVESASDFYQDYPALGVRKDKSGKEIIDTFIPGMIIKLDKLKSDKNKKIFKRLFAPTISHTTNKSGRTCKSCHNNPLTLGYGKGELKLSEDGKWSFKPTYKILSEDNLPMDAWIGFLKTRDKSSTTRENTRPFTIEEQKRILRVGACLTCHDENSKVMIASLLDFDKVLNRMTSKCLLPE</sequence>
<keyword evidence="1" id="KW-0732">Signal</keyword>